<sequence>MTVVSAHAELESCVDRAVAGERSAVCRVVELVRPWVLQYCRARVGSGDTGRLSADDVAQEVCLAVVDALPRYRREGKPFMAFVYRITAHKLCDAFRALRRNRTCPTASVPDVIDTDRGPEAHVLDRDAADRMHALIATLSHTQRRIVFLRVVAGLSAEEVATRLGLTPGAVRTAQHRALERLRAQLADRAHPHAKH</sequence>
<dbReference type="CDD" id="cd06171">
    <property type="entry name" value="Sigma70_r4"/>
    <property type="match status" value="1"/>
</dbReference>
<dbReference type="GO" id="GO:0003677">
    <property type="term" value="F:DNA binding"/>
    <property type="evidence" value="ECO:0007669"/>
    <property type="project" value="UniProtKB-KW"/>
</dbReference>
<dbReference type="SUPFAM" id="SSF88659">
    <property type="entry name" value="Sigma3 and sigma4 domains of RNA polymerase sigma factors"/>
    <property type="match status" value="1"/>
</dbReference>
<dbReference type="GO" id="GO:0006352">
    <property type="term" value="P:DNA-templated transcription initiation"/>
    <property type="evidence" value="ECO:0007669"/>
    <property type="project" value="InterPro"/>
</dbReference>
<evidence type="ECO:0000256" key="3">
    <source>
        <dbReference type="ARBA" id="ARBA00023082"/>
    </source>
</evidence>
<feature type="domain" description="HTH luxR-type" evidence="6">
    <location>
        <begin position="136"/>
        <end position="190"/>
    </location>
</feature>
<dbReference type="SMART" id="SM00421">
    <property type="entry name" value="HTH_LUXR"/>
    <property type="match status" value="1"/>
</dbReference>
<dbReference type="Gene3D" id="1.10.1740.10">
    <property type="match status" value="1"/>
</dbReference>
<evidence type="ECO:0000313" key="8">
    <source>
        <dbReference type="Proteomes" id="UP000254869"/>
    </source>
</evidence>
<dbReference type="InterPro" id="IPR039425">
    <property type="entry name" value="RNA_pol_sigma-70-like"/>
</dbReference>
<dbReference type="InterPro" id="IPR036388">
    <property type="entry name" value="WH-like_DNA-bd_sf"/>
</dbReference>
<evidence type="ECO:0000256" key="2">
    <source>
        <dbReference type="ARBA" id="ARBA00023015"/>
    </source>
</evidence>
<dbReference type="GO" id="GO:0016987">
    <property type="term" value="F:sigma factor activity"/>
    <property type="evidence" value="ECO:0007669"/>
    <property type="project" value="UniProtKB-KW"/>
</dbReference>
<name>A0A370IDX1_9NOCA</name>
<evidence type="ECO:0000313" key="7">
    <source>
        <dbReference type="EMBL" id="RDI68780.1"/>
    </source>
</evidence>
<dbReference type="Pfam" id="PF08281">
    <property type="entry name" value="Sigma70_r4_2"/>
    <property type="match status" value="1"/>
</dbReference>
<dbReference type="EMBL" id="QQBC01000001">
    <property type="protein sequence ID" value="RDI68780.1"/>
    <property type="molecule type" value="Genomic_DNA"/>
</dbReference>
<evidence type="ECO:0000256" key="4">
    <source>
        <dbReference type="ARBA" id="ARBA00023125"/>
    </source>
</evidence>
<dbReference type="AlphaFoldDB" id="A0A370IDX1"/>
<organism evidence="7 8">
    <name type="scientific">Nocardia pseudobrasiliensis</name>
    <dbReference type="NCBI Taxonomy" id="45979"/>
    <lineage>
        <taxon>Bacteria</taxon>
        <taxon>Bacillati</taxon>
        <taxon>Actinomycetota</taxon>
        <taxon>Actinomycetes</taxon>
        <taxon>Mycobacteriales</taxon>
        <taxon>Nocardiaceae</taxon>
        <taxon>Nocardia</taxon>
    </lineage>
</organism>
<dbReference type="InterPro" id="IPR013325">
    <property type="entry name" value="RNA_pol_sigma_r2"/>
</dbReference>
<evidence type="ECO:0000256" key="5">
    <source>
        <dbReference type="ARBA" id="ARBA00023163"/>
    </source>
</evidence>
<dbReference type="STRING" id="1210086.GCA_001613105_00164"/>
<keyword evidence="3" id="KW-0731">Sigma factor</keyword>
<dbReference type="RefSeq" id="WP_067990289.1">
    <property type="nucleotide sequence ID" value="NZ_QQBC01000001.1"/>
</dbReference>
<dbReference type="InterPro" id="IPR000792">
    <property type="entry name" value="Tscrpt_reg_LuxR_C"/>
</dbReference>
<comment type="similarity">
    <text evidence="1">Belongs to the sigma-70 factor family. ECF subfamily.</text>
</comment>
<comment type="caution">
    <text evidence="7">The sequence shown here is derived from an EMBL/GenBank/DDBJ whole genome shotgun (WGS) entry which is preliminary data.</text>
</comment>
<dbReference type="Proteomes" id="UP000254869">
    <property type="component" value="Unassembled WGS sequence"/>
</dbReference>
<dbReference type="SUPFAM" id="SSF88946">
    <property type="entry name" value="Sigma2 domain of RNA polymerase sigma factors"/>
    <property type="match status" value="1"/>
</dbReference>
<protein>
    <submittedName>
        <fullName evidence="7">RNA polymerase sigma-70 factor (ECF subfamily)</fullName>
    </submittedName>
</protein>
<evidence type="ECO:0000259" key="6">
    <source>
        <dbReference type="SMART" id="SM00421"/>
    </source>
</evidence>
<keyword evidence="2" id="KW-0805">Transcription regulation</keyword>
<dbReference type="PANTHER" id="PTHR43133:SF58">
    <property type="entry name" value="ECF RNA POLYMERASE SIGMA FACTOR SIGD"/>
    <property type="match status" value="1"/>
</dbReference>
<dbReference type="Pfam" id="PF04542">
    <property type="entry name" value="Sigma70_r2"/>
    <property type="match status" value="1"/>
</dbReference>
<dbReference type="NCBIfam" id="TIGR02937">
    <property type="entry name" value="sigma70-ECF"/>
    <property type="match status" value="1"/>
</dbReference>
<dbReference type="Gene3D" id="1.10.10.10">
    <property type="entry name" value="Winged helix-like DNA-binding domain superfamily/Winged helix DNA-binding domain"/>
    <property type="match status" value="1"/>
</dbReference>
<keyword evidence="8" id="KW-1185">Reference proteome</keyword>
<dbReference type="PANTHER" id="PTHR43133">
    <property type="entry name" value="RNA POLYMERASE ECF-TYPE SIGMA FACTO"/>
    <property type="match status" value="1"/>
</dbReference>
<dbReference type="InterPro" id="IPR007627">
    <property type="entry name" value="RNA_pol_sigma70_r2"/>
</dbReference>
<keyword evidence="4" id="KW-0238">DNA-binding</keyword>
<dbReference type="InterPro" id="IPR013249">
    <property type="entry name" value="RNA_pol_sigma70_r4_t2"/>
</dbReference>
<dbReference type="NCBIfam" id="NF007230">
    <property type="entry name" value="PRK09648.1"/>
    <property type="match status" value="1"/>
</dbReference>
<reference evidence="7 8" key="1">
    <citation type="submission" date="2018-07" db="EMBL/GenBank/DDBJ databases">
        <title>Genomic Encyclopedia of Type Strains, Phase IV (KMG-IV): sequencing the most valuable type-strain genomes for metagenomic binning, comparative biology and taxonomic classification.</title>
        <authorList>
            <person name="Goeker M."/>
        </authorList>
    </citation>
    <scope>NUCLEOTIDE SEQUENCE [LARGE SCALE GENOMIC DNA]</scope>
    <source>
        <strain evidence="7 8">DSM 44290</strain>
    </source>
</reference>
<keyword evidence="5" id="KW-0804">Transcription</keyword>
<dbReference type="InterPro" id="IPR013324">
    <property type="entry name" value="RNA_pol_sigma_r3/r4-like"/>
</dbReference>
<gene>
    <name evidence="7" type="ORF">DFR76_101315</name>
</gene>
<accession>A0A370IDX1</accession>
<dbReference type="InterPro" id="IPR014284">
    <property type="entry name" value="RNA_pol_sigma-70_dom"/>
</dbReference>
<proteinExistence type="inferred from homology"/>
<evidence type="ECO:0000256" key="1">
    <source>
        <dbReference type="ARBA" id="ARBA00010641"/>
    </source>
</evidence>